<keyword evidence="5 7" id="KW-0408">Iron</keyword>
<evidence type="ECO:0000256" key="5">
    <source>
        <dbReference type="ARBA" id="ARBA00023004"/>
    </source>
</evidence>
<dbReference type="GO" id="GO:0005737">
    <property type="term" value="C:cytoplasm"/>
    <property type="evidence" value="ECO:0007669"/>
    <property type="project" value="TreeGrafter"/>
</dbReference>
<dbReference type="SUPFAM" id="SSF48264">
    <property type="entry name" value="Cytochrome P450"/>
    <property type="match status" value="1"/>
</dbReference>
<dbReference type="PANTHER" id="PTHR24300:SF403">
    <property type="entry name" value="CYTOCHROME P450 306A1"/>
    <property type="match status" value="1"/>
</dbReference>
<evidence type="ECO:0000256" key="4">
    <source>
        <dbReference type="ARBA" id="ARBA00023002"/>
    </source>
</evidence>
<dbReference type="GO" id="GO:0008395">
    <property type="term" value="F:steroid hydroxylase activity"/>
    <property type="evidence" value="ECO:0007669"/>
    <property type="project" value="TreeGrafter"/>
</dbReference>
<protein>
    <recommendedName>
        <fullName evidence="10">Cytochrome P450</fullName>
    </recommendedName>
</protein>
<keyword evidence="4" id="KW-0560">Oxidoreductase</keyword>
<evidence type="ECO:0000256" key="1">
    <source>
        <dbReference type="ARBA" id="ARBA00001971"/>
    </source>
</evidence>
<dbReference type="GO" id="GO:0006805">
    <property type="term" value="P:xenobiotic metabolic process"/>
    <property type="evidence" value="ECO:0007669"/>
    <property type="project" value="TreeGrafter"/>
</dbReference>
<comment type="cofactor">
    <cofactor evidence="1 7">
        <name>heme</name>
        <dbReference type="ChEBI" id="CHEBI:30413"/>
    </cofactor>
</comment>
<organism evidence="8 9">
    <name type="scientific">Aquatica leii</name>
    <dbReference type="NCBI Taxonomy" id="1421715"/>
    <lineage>
        <taxon>Eukaryota</taxon>
        <taxon>Metazoa</taxon>
        <taxon>Ecdysozoa</taxon>
        <taxon>Arthropoda</taxon>
        <taxon>Hexapoda</taxon>
        <taxon>Insecta</taxon>
        <taxon>Pterygota</taxon>
        <taxon>Neoptera</taxon>
        <taxon>Endopterygota</taxon>
        <taxon>Coleoptera</taxon>
        <taxon>Polyphaga</taxon>
        <taxon>Elateriformia</taxon>
        <taxon>Elateroidea</taxon>
        <taxon>Lampyridae</taxon>
        <taxon>Luciolinae</taxon>
        <taxon>Aquatica</taxon>
    </lineage>
</organism>
<feature type="binding site" description="axial binding residue" evidence="7">
    <location>
        <position position="430"/>
    </location>
    <ligand>
        <name>heme</name>
        <dbReference type="ChEBI" id="CHEBI:30413"/>
    </ligand>
    <ligandPart>
        <name>Fe</name>
        <dbReference type="ChEBI" id="CHEBI:18248"/>
    </ligandPart>
</feature>
<dbReference type="Proteomes" id="UP001353858">
    <property type="component" value="Unassembled WGS sequence"/>
</dbReference>
<dbReference type="PRINTS" id="PR00463">
    <property type="entry name" value="EP450I"/>
</dbReference>
<evidence type="ECO:0000256" key="6">
    <source>
        <dbReference type="ARBA" id="ARBA00023033"/>
    </source>
</evidence>
<dbReference type="InterPro" id="IPR036396">
    <property type="entry name" value="Cyt_P450_sf"/>
</dbReference>
<accession>A0AAN7SDH7</accession>
<sequence length="485" mass="55190">MMIYVLIALLVAVLIYRWFTQRKLPPGPWGLPVLGYLPFLNPKAPHETLTDLARKYGKIYGLHLGSIYTVVLSDPAMILTAFSKDKVTGRAPLYVTHGIMGGYGIICAEGNMWRVHRKFTAKCLRLFGATKASGFKTQVVEELILREVQECLDSFKENSVVDPGRSLQHGVGSVMCQLVFGTTWDKENQTWLWLQHLQEVGTKLIGVAGPLNFLPFLRFFPTYKKAMNFLLDGKYKTHKIYAELIQNQKRLCNTDADPENVIQAFLSELESTNDAEYFTDAQFHHLLADIFGAGLDTTLTTLRWFFLYMAAYPNVQEQIQHELDNVLDRRHPILDDMQQLPLTQAAIAETQRIRSVVPLGIPHATTDDLELFGYFLPKGTMVVPLQWAIHMNPTVWNNPEEFNPRRFLNEEMKFTKPKDFIPFQLGKRMCLGEDLANMIMFLFTSSVLQQFEVSAPEGVDLVGEIGISLTPKDQILSFRSRSCDT</sequence>
<reference evidence="9" key="1">
    <citation type="submission" date="2023-01" db="EMBL/GenBank/DDBJ databases">
        <title>Key to firefly adult light organ development and bioluminescence: homeobox transcription factors regulate luciferase expression and transportation to peroxisome.</title>
        <authorList>
            <person name="Fu X."/>
        </authorList>
    </citation>
    <scope>NUCLEOTIDE SEQUENCE [LARGE SCALE GENOMIC DNA]</scope>
</reference>
<dbReference type="GO" id="GO:0005506">
    <property type="term" value="F:iron ion binding"/>
    <property type="evidence" value="ECO:0007669"/>
    <property type="project" value="InterPro"/>
</dbReference>
<evidence type="ECO:0000313" key="8">
    <source>
        <dbReference type="EMBL" id="KAK4876362.1"/>
    </source>
</evidence>
<evidence type="ECO:0008006" key="10">
    <source>
        <dbReference type="Google" id="ProtNLM"/>
    </source>
</evidence>
<evidence type="ECO:0000313" key="9">
    <source>
        <dbReference type="Proteomes" id="UP001353858"/>
    </source>
</evidence>
<dbReference type="GO" id="GO:0016712">
    <property type="term" value="F:oxidoreductase activity, acting on paired donors, with incorporation or reduction of molecular oxygen, reduced flavin or flavoprotein as one donor, and incorporation of one atom of oxygen"/>
    <property type="evidence" value="ECO:0007669"/>
    <property type="project" value="TreeGrafter"/>
</dbReference>
<evidence type="ECO:0000256" key="3">
    <source>
        <dbReference type="ARBA" id="ARBA00022723"/>
    </source>
</evidence>
<keyword evidence="3 7" id="KW-0479">Metal-binding</keyword>
<keyword evidence="7" id="KW-0349">Heme</keyword>
<dbReference type="GO" id="GO:0006082">
    <property type="term" value="P:organic acid metabolic process"/>
    <property type="evidence" value="ECO:0007669"/>
    <property type="project" value="TreeGrafter"/>
</dbReference>
<evidence type="ECO:0000256" key="7">
    <source>
        <dbReference type="PIRSR" id="PIRSR602401-1"/>
    </source>
</evidence>
<name>A0AAN7SDH7_9COLE</name>
<keyword evidence="9" id="KW-1185">Reference proteome</keyword>
<keyword evidence="6" id="KW-0503">Monooxygenase</keyword>
<proteinExistence type="inferred from homology"/>
<dbReference type="Gene3D" id="1.10.630.10">
    <property type="entry name" value="Cytochrome P450"/>
    <property type="match status" value="1"/>
</dbReference>
<dbReference type="FunFam" id="1.10.630.10:FF:000036">
    <property type="entry name" value="CYtochrome P450 family"/>
    <property type="match status" value="1"/>
</dbReference>
<dbReference type="PRINTS" id="PR00385">
    <property type="entry name" value="P450"/>
</dbReference>
<comment type="caution">
    <text evidence="8">The sequence shown here is derived from an EMBL/GenBank/DDBJ whole genome shotgun (WGS) entry which is preliminary data.</text>
</comment>
<dbReference type="PANTHER" id="PTHR24300">
    <property type="entry name" value="CYTOCHROME P450 508A4-RELATED"/>
    <property type="match status" value="1"/>
</dbReference>
<dbReference type="EMBL" id="JARPUR010000005">
    <property type="protein sequence ID" value="KAK4876362.1"/>
    <property type="molecule type" value="Genomic_DNA"/>
</dbReference>
<evidence type="ECO:0000256" key="2">
    <source>
        <dbReference type="ARBA" id="ARBA00010617"/>
    </source>
</evidence>
<dbReference type="InterPro" id="IPR002401">
    <property type="entry name" value="Cyt_P450_E_grp-I"/>
</dbReference>
<dbReference type="InterPro" id="IPR001128">
    <property type="entry name" value="Cyt_P450"/>
</dbReference>
<dbReference type="Pfam" id="PF00067">
    <property type="entry name" value="p450"/>
    <property type="match status" value="1"/>
</dbReference>
<dbReference type="InterPro" id="IPR050182">
    <property type="entry name" value="Cytochrome_P450_fam2"/>
</dbReference>
<dbReference type="GO" id="GO:0020037">
    <property type="term" value="F:heme binding"/>
    <property type="evidence" value="ECO:0007669"/>
    <property type="project" value="InterPro"/>
</dbReference>
<comment type="similarity">
    <text evidence="2">Belongs to the cytochrome P450 family.</text>
</comment>
<gene>
    <name evidence="8" type="ORF">RN001_012784</name>
</gene>
<dbReference type="AlphaFoldDB" id="A0AAN7SDH7"/>